<evidence type="ECO:0000259" key="1">
    <source>
        <dbReference type="PROSITE" id="PS50056"/>
    </source>
</evidence>
<name>A0A6C0JTG2_9ZZZZ</name>
<reference evidence="2" key="1">
    <citation type="journal article" date="2020" name="Nature">
        <title>Giant virus diversity and host interactions through global metagenomics.</title>
        <authorList>
            <person name="Schulz F."/>
            <person name="Roux S."/>
            <person name="Paez-Espino D."/>
            <person name="Jungbluth S."/>
            <person name="Walsh D.A."/>
            <person name="Denef V.J."/>
            <person name="McMahon K.D."/>
            <person name="Konstantinidis K.T."/>
            <person name="Eloe-Fadrosh E.A."/>
            <person name="Kyrpides N.C."/>
            <person name="Woyke T."/>
        </authorList>
    </citation>
    <scope>NUCLEOTIDE SEQUENCE</scope>
    <source>
        <strain evidence="2">GVMAG-S-1062768-28</strain>
    </source>
</reference>
<dbReference type="InterPro" id="IPR000387">
    <property type="entry name" value="Tyr_Pase_dom"/>
</dbReference>
<dbReference type="InterPro" id="IPR000340">
    <property type="entry name" value="Dual-sp_phosphatase_cat-dom"/>
</dbReference>
<dbReference type="InterPro" id="IPR016130">
    <property type="entry name" value="Tyr_Pase_AS"/>
</dbReference>
<accession>A0A6C0JTG2</accession>
<evidence type="ECO:0000313" key="2">
    <source>
        <dbReference type="EMBL" id="QHU07990.1"/>
    </source>
</evidence>
<dbReference type="CDD" id="cd14498">
    <property type="entry name" value="DSP"/>
    <property type="match status" value="1"/>
</dbReference>
<dbReference type="Gene3D" id="3.90.190.10">
    <property type="entry name" value="Protein tyrosine phosphatase superfamily"/>
    <property type="match status" value="1"/>
</dbReference>
<dbReference type="PROSITE" id="PS50056">
    <property type="entry name" value="TYR_PHOSPHATASE_2"/>
    <property type="match status" value="1"/>
</dbReference>
<feature type="domain" description="Tyrosine specific protein phosphatases" evidence="1">
    <location>
        <begin position="97"/>
        <end position="156"/>
    </location>
</feature>
<organism evidence="2">
    <name type="scientific">viral metagenome</name>
    <dbReference type="NCBI Taxonomy" id="1070528"/>
    <lineage>
        <taxon>unclassified sequences</taxon>
        <taxon>metagenomes</taxon>
        <taxon>organismal metagenomes</taxon>
    </lineage>
</organism>
<sequence length="175" mass="20106">MTNIPIKLSICGRDDLQKLFQNNKYDAIISINDPDKAHKWDLYRRDKWKKWLEENGCSFTKPDKSTTICLYFDDATPGDRSLFGNHTLRLPLPIHIEQIVNLSNNIKDNNVDNKDFHILIHCRMGISRSTAAAMIVLMEHGLSEEDALATVKNVRPIACPNTHMLDLYRQRNNSG</sequence>
<protein>
    <recommendedName>
        <fullName evidence="1">Tyrosine specific protein phosphatases domain-containing protein</fullName>
    </recommendedName>
</protein>
<dbReference type="AlphaFoldDB" id="A0A6C0JTG2"/>
<dbReference type="InterPro" id="IPR029021">
    <property type="entry name" value="Prot-tyrosine_phosphatase-like"/>
</dbReference>
<proteinExistence type="predicted"/>
<dbReference type="PROSITE" id="PS00383">
    <property type="entry name" value="TYR_PHOSPHATASE_1"/>
    <property type="match status" value="1"/>
</dbReference>
<dbReference type="SUPFAM" id="SSF52799">
    <property type="entry name" value="(Phosphotyrosine protein) phosphatases II"/>
    <property type="match status" value="1"/>
</dbReference>
<dbReference type="Pfam" id="PF00782">
    <property type="entry name" value="DSPc"/>
    <property type="match status" value="1"/>
</dbReference>
<dbReference type="EMBL" id="MN740694">
    <property type="protein sequence ID" value="QHU07990.1"/>
    <property type="molecule type" value="Genomic_DNA"/>
</dbReference>